<dbReference type="RefSeq" id="WP_115568979.1">
    <property type="nucleotide sequence ID" value="NZ_NXLV01000002.1"/>
</dbReference>
<name>A0A3D8J2R9_9HELI</name>
<dbReference type="SUPFAM" id="SSF51351">
    <property type="entry name" value="Triosephosphate isomerase (TIM)"/>
    <property type="match status" value="1"/>
</dbReference>
<dbReference type="InterPro" id="IPR000652">
    <property type="entry name" value="Triosephosphate_isomerase"/>
</dbReference>
<dbReference type="PROSITE" id="PS51440">
    <property type="entry name" value="TIM_2"/>
    <property type="match status" value="1"/>
</dbReference>
<dbReference type="GO" id="GO:0004807">
    <property type="term" value="F:triose-phosphate isomerase activity"/>
    <property type="evidence" value="ECO:0007669"/>
    <property type="project" value="UniProtKB-UniRule"/>
</dbReference>
<organism evidence="4 5">
    <name type="scientific">Helicobacter brantae</name>
    <dbReference type="NCBI Taxonomy" id="375927"/>
    <lineage>
        <taxon>Bacteria</taxon>
        <taxon>Pseudomonadati</taxon>
        <taxon>Campylobacterota</taxon>
        <taxon>Epsilonproteobacteria</taxon>
        <taxon>Campylobacterales</taxon>
        <taxon>Helicobacteraceae</taxon>
        <taxon>Helicobacter</taxon>
    </lineage>
</organism>
<comment type="subcellular location">
    <subcellularLocation>
        <location evidence="3">Cytoplasm</location>
    </subcellularLocation>
</comment>
<dbReference type="Proteomes" id="UP000257045">
    <property type="component" value="Unassembled WGS sequence"/>
</dbReference>
<comment type="subunit">
    <text evidence="3">Homodimer.</text>
</comment>
<evidence type="ECO:0000256" key="3">
    <source>
        <dbReference type="RuleBase" id="RU363013"/>
    </source>
</evidence>
<dbReference type="EC" id="5.3.1.1" evidence="3"/>
<dbReference type="PANTHER" id="PTHR21139">
    <property type="entry name" value="TRIOSEPHOSPHATE ISOMERASE"/>
    <property type="match status" value="1"/>
</dbReference>
<dbReference type="PANTHER" id="PTHR21139:SF42">
    <property type="entry name" value="TRIOSEPHOSPHATE ISOMERASE"/>
    <property type="match status" value="1"/>
</dbReference>
<sequence length="227" mass="25207">MIVAGNFKTHHTRSSTLKYCNALDKRLEGIENIEVRIFPTLSSLPYDNFTHLKIGAQNAYCVSNGAYSGEVGEEQLFELGIKTLLIGHSERREIFKEDKEMIKKKFDFFSSRGFEIFLCIGENLEVKKSGGTKEYLMRQLEGISLCYPKLIVAYEPIWAIGSGVSASLEEIEEIHSFLQEIGVKTSVYGGSVKRENAKEIMSLKGVDGVLVGGASLELESFCAIIGC</sequence>
<keyword evidence="5" id="KW-1185">Reference proteome</keyword>
<evidence type="ECO:0000313" key="5">
    <source>
        <dbReference type="Proteomes" id="UP000257045"/>
    </source>
</evidence>
<keyword evidence="3" id="KW-0324">Glycolysis</keyword>
<comment type="pathway">
    <text evidence="3">Carbohydrate biosynthesis; gluconeogenesis.</text>
</comment>
<dbReference type="InterPro" id="IPR020861">
    <property type="entry name" value="Triosephosphate_isomerase_AS"/>
</dbReference>
<dbReference type="Pfam" id="PF00121">
    <property type="entry name" value="TIM"/>
    <property type="match status" value="1"/>
</dbReference>
<comment type="caution">
    <text evidence="4">The sequence shown here is derived from an EMBL/GenBank/DDBJ whole genome shotgun (WGS) entry which is preliminary data.</text>
</comment>
<dbReference type="UniPathway" id="UPA00109">
    <property type="reaction ID" value="UER00189"/>
</dbReference>
<comment type="pathway">
    <text evidence="3">Carbohydrate degradation; glycolysis; D-glyceraldehyde 3-phosphate from glycerone phosphate: step 1/1.</text>
</comment>
<dbReference type="GO" id="GO:0005829">
    <property type="term" value="C:cytosol"/>
    <property type="evidence" value="ECO:0007669"/>
    <property type="project" value="TreeGrafter"/>
</dbReference>
<dbReference type="GO" id="GO:0006094">
    <property type="term" value="P:gluconeogenesis"/>
    <property type="evidence" value="ECO:0007669"/>
    <property type="project" value="UniProtKB-UniPathway"/>
</dbReference>
<comment type="catalytic activity">
    <reaction evidence="3">
        <text>D-glyceraldehyde 3-phosphate = dihydroxyacetone phosphate</text>
        <dbReference type="Rhea" id="RHEA:18585"/>
        <dbReference type="ChEBI" id="CHEBI:57642"/>
        <dbReference type="ChEBI" id="CHEBI:59776"/>
        <dbReference type="EC" id="5.3.1.1"/>
    </reaction>
</comment>
<dbReference type="AlphaFoldDB" id="A0A3D8J2R9"/>
<dbReference type="EMBL" id="NXLV01000002">
    <property type="protein sequence ID" value="RDU71769.1"/>
    <property type="molecule type" value="Genomic_DNA"/>
</dbReference>
<dbReference type="OrthoDB" id="9809429at2"/>
<accession>A0A3D8J2R9</accession>
<keyword evidence="2 3" id="KW-0413">Isomerase</keyword>
<reference evidence="4 5" key="1">
    <citation type="submission" date="2018-04" db="EMBL/GenBank/DDBJ databases">
        <title>Novel Campyloabacter and Helicobacter Species and Strains.</title>
        <authorList>
            <person name="Mannion A.J."/>
            <person name="Shen Z."/>
            <person name="Fox J.G."/>
        </authorList>
    </citation>
    <scope>NUCLEOTIDE SEQUENCE [LARGE SCALE GENOMIC DNA]</scope>
    <source>
        <strain evidence="4 5">MIT 04-9366</strain>
    </source>
</reference>
<keyword evidence="3" id="KW-0963">Cytoplasm</keyword>
<dbReference type="InterPro" id="IPR013785">
    <property type="entry name" value="Aldolase_TIM"/>
</dbReference>
<keyword evidence="3" id="KW-0312">Gluconeogenesis</keyword>
<comment type="similarity">
    <text evidence="1 3">Belongs to the triosephosphate isomerase family.</text>
</comment>
<dbReference type="GO" id="GO:0019563">
    <property type="term" value="P:glycerol catabolic process"/>
    <property type="evidence" value="ECO:0007669"/>
    <property type="project" value="TreeGrafter"/>
</dbReference>
<dbReference type="InterPro" id="IPR035990">
    <property type="entry name" value="TIM_sf"/>
</dbReference>
<evidence type="ECO:0000256" key="1">
    <source>
        <dbReference type="ARBA" id="ARBA00007422"/>
    </source>
</evidence>
<evidence type="ECO:0000256" key="2">
    <source>
        <dbReference type="ARBA" id="ARBA00023235"/>
    </source>
</evidence>
<dbReference type="NCBIfam" id="NF000728">
    <property type="entry name" value="PRK00042.3-2"/>
    <property type="match status" value="1"/>
</dbReference>
<dbReference type="CDD" id="cd00311">
    <property type="entry name" value="TIM"/>
    <property type="match status" value="1"/>
</dbReference>
<dbReference type="NCBIfam" id="TIGR00419">
    <property type="entry name" value="tim"/>
    <property type="match status" value="1"/>
</dbReference>
<protein>
    <recommendedName>
        <fullName evidence="3">Triosephosphate isomerase</fullName>
        <ecNumber evidence="3">5.3.1.1</ecNumber>
    </recommendedName>
</protein>
<gene>
    <name evidence="4" type="ORF">CQA58_01640</name>
</gene>
<dbReference type="Gene3D" id="3.20.20.70">
    <property type="entry name" value="Aldolase class I"/>
    <property type="match status" value="1"/>
</dbReference>
<dbReference type="GO" id="GO:0046166">
    <property type="term" value="P:glyceraldehyde-3-phosphate biosynthetic process"/>
    <property type="evidence" value="ECO:0007669"/>
    <property type="project" value="TreeGrafter"/>
</dbReference>
<dbReference type="GO" id="GO:0006096">
    <property type="term" value="P:glycolytic process"/>
    <property type="evidence" value="ECO:0007669"/>
    <property type="project" value="UniProtKB-UniRule"/>
</dbReference>
<dbReference type="UniPathway" id="UPA00138"/>
<evidence type="ECO:0000313" key="4">
    <source>
        <dbReference type="EMBL" id="RDU71769.1"/>
    </source>
</evidence>
<proteinExistence type="inferred from homology"/>
<dbReference type="PROSITE" id="PS00171">
    <property type="entry name" value="TIM_1"/>
    <property type="match status" value="1"/>
</dbReference>